<dbReference type="GO" id="GO:0005886">
    <property type="term" value="C:plasma membrane"/>
    <property type="evidence" value="ECO:0007669"/>
    <property type="project" value="UniProtKB-SubCell"/>
</dbReference>
<feature type="domain" description="Cytochrome b561 bacterial/Ni-hydrogenase" evidence="13">
    <location>
        <begin position="31"/>
        <end position="177"/>
    </location>
</feature>
<keyword evidence="3" id="KW-1003">Cell membrane</keyword>
<comment type="caution">
    <text evidence="14">The sequence shown here is derived from an EMBL/GenBank/DDBJ whole genome shotgun (WGS) entry which is preliminary data.</text>
</comment>
<feature type="transmembrane region" description="Helical" evidence="12">
    <location>
        <begin position="108"/>
        <end position="128"/>
    </location>
</feature>
<protein>
    <submittedName>
        <fullName evidence="14">Cytochrome b</fullName>
    </submittedName>
</protein>
<dbReference type="InterPro" id="IPR052168">
    <property type="entry name" value="Cytochrome_b561_oxidase"/>
</dbReference>
<dbReference type="Pfam" id="PF01292">
    <property type="entry name" value="Ni_hydr_CYTB"/>
    <property type="match status" value="1"/>
</dbReference>
<keyword evidence="8 12" id="KW-1133">Transmembrane helix</keyword>
<evidence type="ECO:0000256" key="8">
    <source>
        <dbReference type="ARBA" id="ARBA00022989"/>
    </source>
</evidence>
<keyword evidence="4" id="KW-0349">Heme</keyword>
<evidence type="ECO:0000313" key="14">
    <source>
        <dbReference type="EMBL" id="MBW4662135.1"/>
    </source>
</evidence>
<sequence length="201" mass="23356">MSSQSGSQTPTAQATKPQSRLNSVFKHLWSMHWWMAGCYLLLFVGGVWMVRMPEDTGALQGNAYTLHKSIGALTMALLTWRIFILQRVWWRKYTRRSPKLTGEWIRTFLLHTAIYVFMLAVPLSGFFLSNSYQSGNVPFFWLTLPDIFPENAAVVELARSLHFWMAYTFLGFIVLHAIDQQKYVRSLWRRSIQALKKVPFS</sequence>
<dbReference type="GO" id="GO:0009055">
    <property type="term" value="F:electron transfer activity"/>
    <property type="evidence" value="ECO:0007669"/>
    <property type="project" value="InterPro"/>
</dbReference>
<keyword evidence="10 12" id="KW-0472">Membrane</keyword>
<keyword evidence="6" id="KW-0479">Metal-binding</keyword>
<evidence type="ECO:0000256" key="2">
    <source>
        <dbReference type="ARBA" id="ARBA00022448"/>
    </source>
</evidence>
<dbReference type="EMBL" id="JAHHHD010000059">
    <property type="protein sequence ID" value="MBW4662135.1"/>
    <property type="molecule type" value="Genomic_DNA"/>
</dbReference>
<evidence type="ECO:0000256" key="10">
    <source>
        <dbReference type="ARBA" id="ARBA00023136"/>
    </source>
</evidence>
<proteinExistence type="inferred from homology"/>
<dbReference type="GO" id="GO:0022904">
    <property type="term" value="P:respiratory electron transport chain"/>
    <property type="evidence" value="ECO:0007669"/>
    <property type="project" value="InterPro"/>
</dbReference>
<keyword evidence="2" id="KW-0813">Transport</keyword>
<dbReference type="GO" id="GO:0020037">
    <property type="term" value="F:heme binding"/>
    <property type="evidence" value="ECO:0007669"/>
    <property type="project" value="TreeGrafter"/>
</dbReference>
<dbReference type="GO" id="GO:0046872">
    <property type="term" value="F:metal ion binding"/>
    <property type="evidence" value="ECO:0007669"/>
    <property type="project" value="UniProtKB-KW"/>
</dbReference>
<reference evidence="14" key="2">
    <citation type="journal article" date="2022" name="Microbiol. Resour. Announc.">
        <title>Metagenome Sequencing to Explore Phylogenomics of Terrestrial Cyanobacteria.</title>
        <authorList>
            <person name="Ward R.D."/>
            <person name="Stajich J.E."/>
            <person name="Johansen J.R."/>
            <person name="Huntemann M."/>
            <person name="Clum A."/>
            <person name="Foster B."/>
            <person name="Foster B."/>
            <person name="Roux S."/>
            <person name="Palaniappan K."/>
            <person name="Varghese N."/>
            <person name="Mukherjee S."/>
            <person name="Reddy T.B.K."/>
            <person name="Daum C."/>
            <person name="Copeland A."/>
            <person name="Chen I.A."/>
            <person name="Ivanova N.N."/>
            <person name="Kyrpides N.C."/>
            <person name="Shapiro N."/>
            <person name="Eloe-Fadrosh E.A."/>
            <person name="Pietrasiak N."/>
        </authorList>
    </citation>
    <scope>NUCLEOTIDE SEQUENCE</scope>
    <source>
        <strain evidence="14">UHER 2000/2452</strain>
    </source>
</reference>
<accession>A0A951UQ95</accession>
<evidence type="ECO:0000259" key="13">
    <source>
        <dbReference type="Pfam" id="PF01292"/>
    </source>
</evidence>
<organism evidence="14 15">
    <name type="scientific">Drouetiella hepatica Uher 2000/2452</name>
    <dbReference type="NCBI Taxonomy" id="904376"/>
    <lineage>
        <taxon>Bacteria</taxon>
        <taxon>Bacillati</taxon>
        <taxon>Cyanobacteriota</taxon>
        <taxon>Cyanophyceae</taxon>
        <taxon>Oculatellales</taxon>
        <taxon>Oculatellaceae</taxon>
        <taxon>Drouetiella</taxon>
    </lineage>
</organism>
<name>A0A951UQ95_9CYAN</name>
<dbReference type="InterPro" id="IPR016174">
    <property type="entry name" value="Di-haem_cyt_TM"/>
</dbReference>
<dbReference type="PANTHER" id="PTHR30529">
    <property type="entry name" value="CYTOCHROME B561"/>
    <property type="match status" value="1"/>
</dbReference>
<dbReference type="SUPFAM" id="SSF81342">
    <property type="entry name" value="Transmembrane di-heme cytochromes"/>
    <property type="match status" value="1"/>
</dbReference>
<evidence type="ECO:0000256" key="6">
    <source>
        <dbReference type="ARBA" id="ARBA00022723"/>
    </source>
</evidence>
<feature type="transmembrane region" description="Helical" evidence="12">
    <location>
        <begin position="28"/>
        <end position="50"/>
    </location>
</feature>
<evidence type="ECO:0000256" key="1">
    <source>
        <dbReference type="ARBA" id="ARBA00004651"/>
    </source>
</evidence>
<evidence type="ECO:0000256" key="5">
    <source>
        <dbReference type="ARBA" id="ARBA00022692"/>
    </source>
</evidence>
<dbReference type="PANTHER" id="PTHR30529:SF1">
    <property type="entry name" value="CYTOCHROME B561 HOMOLOG 2"/>
    <property type="match status" value="1"/>
</dbReference>
<evidence type="ECO:0000256" key="3">
    <source>
        <dbReference type="ARBA" id="ARBA00022475"/>
    </source>
</evidence>
<evidence type="ECO:0000313" key="15">
    <source>
        <dbReference type="Proteomes" id="UP000757435"/>
    </source>
</evidence>
<evidence type="ECO:0000256" key="9">
    <source>
        <dbReference type="ARBA" id="ARBA00023004"/>
    </source>
</evidence>
<keyword evidence="7" id="KW-0249">Electron transport</keyword>
<evidence type="ECO:0000256" key="7">
    <source>
        <dbReference type="ARBA" id="ARBA00022982"/>
    </source>
</evidence>
<reference evidence="14" key="1">
    <citation type="submission" date="2021-05" db="EMBL/GenBank/DDBJ databases">
        <authorList>
            <person name="Pietrasiak N."/>
            <person name="Ward R."/>
            <person name="Stajich J.E."/>
            <person name="Kurbessoian T."/>
        </authorList>
    </citation>
    <scope>NUCLEOTIDE SEQUENCE</scope>
    <source>
        <strain evidence="14">UHER 2000/2452</strain>
    </source>
</reference>
<comment type="subcellular location">
    <subcellularLocation>
        <location evidence="1">Cell membrane</location>
        <topology evidence="1">Multi-pass membrane protein</topology>
    </subcellularLocation>
</comment>
<comment type="similarity">
    <text evidence="11">Belongs to the cytochrome b561 family.</text>
</comment>
<dbReference type="Gene3D" id="1.20.950.20">
    <property type="entry name" value="Transmembrane di-heme cytochromes, Chain C"/>
    <property type="match status" value="1"/>
</dbReference>
<feature type="transmembrane region" description="Helical" evidence="12">
    <location>
        <begin position="161"/>
        <end position="178"/>
    </location>
</feature>
<dbReference type="AlphaFoldDB" id="A0A951UQ95"/>
<keyword evidence="5 12" id="KW-0812">Transmembrane</keyword>
<feature type="transmembrane region" description="Helical" evidence="12">
    <location>
        <begin position="70"/>
        <end position="88"/>
    </location>
</feature>
<keyword evidence="9" id="KW-0408">Iron</keyword>
<dbReference type="Proteomes" id="UP000757435">
    <property type="component" value="Unassembled WGS sequence"/>
</dbReference>
<evidence type="ECO:0000256" key="11">
    <source>
        <dbReference type="ARBA" id="ARBA00037975"/>
    </source>
</evidence>
<gene>
    <name evidence="14" type="ORF">KME15_26065</name>
</gene>
<evidence type="ECO:0000256" key="4">
    <source>
        <dbReference type="ARBA" id="ARBA00022617"/>
    </source>
</evidence>
<dbReference type="InterPro" id="IPR011577">
    <property type="entry name" value="Cyt_b561_bac/Ni-Hgenase"/>
</dbReference>
<evidence type="ECO:0000256" key="12">
    <source>
        <dbReference type="SAM" id="Phobius"/>
    </source>
</evidence>